<sequence>MFRRLYTTAVKDTKLLQPLKFEDSLYATLKIHNRSYLVTKGDIVNLPFCLHTANVGDSLKFTKIDTIGSRNYTYNINDGIDNDLVSVSATVIEKTKIPMTIKEVTKRRNRHTKHIHSKHDITVLRVDDVKIL</sequence>
<evidence type="ECO:0000313" key="3">
    <source>
        <dbReference type="EMBL" id="GMM47184.1"/>
    </source>
</evidence>
<dbReference type="Pfam" id="PF00829">
    <property type="entry name" value="Ribosomal_L21p"/>
    <property type="match status" value="1"/>
</dbReference>
<dbReference type="PANTHER" id="PTHR21349:SF0">
    <property type="entry name" value="LARGE RIBOSOMAL SUBUNIT PROTEIN BL21M"/>
    <property type="match status" value="1"/>
</dbReference>
<organism evidence="3 4">
    <name type="scientific">Pichia kluyveri</name>
    <name type="common">Yeast</name>
    <dbReference type="NCBI Taxonomy" id="36015"/>
    <lineage>
        <taxon>Eukaryota</taxon>
        <taxon>Fungi</taxon>
        <taxon>Dikarya</taxon>
        <taxon>Ascomycota</taxon>
        <taxon>Saccharomycotina</taxon>
        <taxon>Pichiomycetes</taxon>
        <taxon>Pichiales</taxon>
        <taxon>Pichiaceae</taxon>
        <taxon>Pichia</taxon>
    </lineage>
</organism>
<keyword evidence="4" id="KW-1185">Reference proteome</keyword>
<proteinExistence type="inferred from homology"/>
<dbReference type="InterPro" id="IPR028909">
    <property type="entry name" value="bL21-like"/>
</dbReference>
<dbReference type="EMBL" id="BTGB01000005">
    <property type="protein sequence ID" value="GMM47184.1"/>
    <property type="molecule type" value="Genomic_DNA"/>
</dbReference>
<dbReference type="GO" id="GO:0005762">
    <property type="term" value="C:mitochondrial large ribosomal subunit"/>
    <property type="evidence" value="ECO:0007669"/>
    <property type="project" value="TreeGrafter"/>
</dbReference>
<comment type="similarity">
    <text evidence="1">Belongs to the bacterial ribosomal protein bL21 family.</text>
</comment>
<evidence type="ECO:0000313" key="4">
    <source>
        <dbReference type="Proteomes" id="UP001378960"/>
    </source>
</evidence>
<accession>A0AAV5R6J2</accession>
<reference evidence="3 4" key="1">
    <citation type="journal article" date="2023" name="Elife">
        <title>Identification of key yeast species and microbe-microbe interactions impacting larval growth of Drosophila in the wild.</title>
        <authorList>
            <person name="Mure A."/>
            <person name="Sugiura Y."/>
            <person name="Maeda R."/>
            <person name="Honda K."/>
            <person name="Sakurai N."/>
            <person name="Takahashi Y."/>
            <person name="Watada M."/>
            <person name="Katoh T."/>
            <person name="Gotoh A."/>
            <person name="Gotoh Y."/>
            <person name="Taniguchi I."/>
            <person name="Nakamura K."/>
            <person name="Hayashi T."/>
            <person name="Katayama T."/>
            <person name="Uemura T."/>
            <person name="Hattori Y."/>
        </authorList>
    </citation>
    <scope>NUCLEOTIDE SEQUENCE [LARGE SCALE GENOMIC DNA]</scope>
    <source>
        <strain evidence="3 4">PK-24</strain>
    </source>
</reference>
<gene>
    <name evidence="3" type="ORF">DAPK24_037590</name>
</gene>
<name>A0AAV5R6J2_PICKL</name>
<comment type="caution">
    <text evidence="3">The sequence shown here is derived from an EMBL/GenBank/DDBJ whole genome shotgun (WGS) entry which is preliminary data.</text>
</comment>
<keyword evidence="3" id="KW-0687">Ribonucleoprotein</keyword>
<evidence type="ECO:0000256" key="1">
    <source>
        <dbReference type="ARBA" id="ARBA00008563"/>
    </source>
</evidence>
<dbReference type="InterPro" id="IPR036164">
    <property type="entry name" value="bL21-like_sf"/>
</dbReference>
<dbReference type="PANTHER" id="PTHR21349">
    <property type="entry name" value="50S RIBOSOMAL PROTEIN L21"/>
    <property type="match status" value="1"/>
</dbReference>
<evidence type="ECO:0000256" key="2">
    <source>
        <dbReference type="ARBA" id="ARBA00044129"/>
    </source>
</evidence>
<dbReference type="Proteomes" id="UP001378960">
    <property type="component" value="Unassembled WGS sequence"/>
</dbReference>
<dbReference type="AlphaFoldDB" id="A0AAV5R6J2"/>
<protein>
    <recommendedName>
        <fullName evidence="2">Large ribosomal subunit protein bL21m</fullName>
    </recommendedName>
</protein>
<keyword evidence="3" id="KW-0689">Ribosomal protein</keyword>
<dbReference type="GO" id="GO:0003735">
    <property type="term" value="F:structural constituent of ribosome"/>
    <property type="evidence" value="ECO:0007669"/>
    <property type="project" value="TreeGrafter"/>
</dbReference>
<dbReference type="SUPFAM" id="SSF141091">
    <property type="entry name" value="L21p-like"/>
    <property type="match status" value="1"/>
</dbReference>